<feature type="modified residue" description="4-aspartylphosphate" evidence="5">
    <location>
        <position position="580"/>
    </location>
</feature>
<protein>
    <recommendedName>
        <fullName evidence="2">histidine kinase</fullName>
        <ecNumber evidence="2">2.7.13.3</ecNumber>
    </recommendedName>
</protein>
<dbReference type="InterPro" id="IPR004358">
    <property type="entry name" value="Sig_transdc_His_kin-like_C"/>
</dbReference>
<dbReference type="PRINTS" id="PR00344">
    <property type="entry name" value="BCTRLSENSOR"/>
</dbReference>
<comment type="catalytic activity">
    <reaction evidence="1">
        <text>ATP + protein L-histidine = ADP + protein N-phospho-L-histidine.</text>
        <dbReference type="EC" id="2.7.13.3"/>
    </reaction>
</comment>
<evidence type="ECO:0000256" key="2">
    <source>
        <dbReference type="ARBA" id="ARBA00012438"/>
    </source>
</evidence>
<dbReference type="InterPro" id="IPR011006">
    <property type="entry name" value="CheY-like_superfamily"/>
</dbReference>
<dbReference type="SUPFAM" id="SSF47384">
    <property type="entry name" value="Homodimeric domain of signal transducing histidine kinase"/>
    <property type="match status" value="1"/>
</dbReference>
<evidence type="ECO:0000259" key="8">
    <source>
        <dbReference type="PROSITE" id="PS50110"/>
    </source>
</evidence>
<feature type="transmembrane region" description="Helical" evidence="6">
    <location>
        <begin position="229"/>
        <end position="250"/>
    </location>
</feature>
<evidence type="ECO:0000313" key="9">
    <source>
        <dbReference type="EMBL" id="NSX53651.1"/>
    </source>
</evidence>
<dbReference type="Proteomes" id="UP000777935">
    <property type="component" value="Unassembled WGS sequence"/>
</dbReference>
<dbReference type="InterPro" id="IPR003661">
    <property type="entry name" value="HisK_dim/P_dom"/>
</dbReference>
<dbReference type="SMART" id="SM00448">
    <property type="entry name" value="REC"/>
    <property type="match status" value="2"/>
</dbReference>
<dbReference type="CDD" id="cd17546">
    <property type="entry name" value="REC_hyHK_CKI1_RcsC-like"/>
    <property type="match status" value="1"/>
</dbReference>
<dbReference type="Gene3D" id="1.10.287.130">
    <property type="match status" value="1"/>
</dbReference>
<dbReference type="PROSITE" id="PS50110">
    <property type="entry name" value="RESPONSE_REGULATORY"/>
    <property type="match status" value="2"/>
</dbReference>
<comment type="caution">
    <text evidence="9">The sequence shown here is derived from an EMBL/GenBank/DDBJ whole genome shotgun (WGS) entry which is preliminary data.</text>
</comment>
<sequence>MNDKIDISRRFINRRLIMGAIALLLPLLIAPLIFVKIQDFHSVNAKYAVAFNDLGMSLTRLNISIENLRSDPTSAEFYENAKTSLTDALCLFSALRVADADGDEIVDGDDGEASDDLATIFEKYDIDAVSVSQEMGLLGTEMPETLENIWEEEDGWIASDIENAPLEVLVAEMLIVSDDLISNAASTSDQSALLVDELKTVSNTLLFNHFQHVSELLNEETNHIATAPLITAIFAMIVAIFSVFTTYIVVFRKLREHIISTQVALNYEAENARSAERAKSQFLANMSHEIRTPMNGVLGMTELLHGTQLDRQQRTFVETIQNSGRTLLGIINDILDLSKIDAGFMEVAAEPFRLRAIADEPGKLLSVIARSKGIELLTRVDPSLPKKIKGDLPRIHQVVTNMTSNALKFTNAGQVMIDVSRVPSTDDTLTLRIEVSDTGCGIPEDRINSIFEKFTQVDDSYTRQQEGTGLGLAISSGLVNLLGGQIGVSSTPGHGSKFWFTVPVEITDQTDDATSRLTPVDIADKRILIVDDNQTNRMILSELLDAWNMNADIATNGEEALRQLLSAAKRNHPYDLVILDQHMPIMSGCDALNIIKSDPALIQTAVILLSSVDAGAEVPKNKVNRPDAMLTKPAGTSELFDTIVTVLSKKQIEKCTAITSESNTPKLEIVSEKERDTAIDAAESNGWHEKKIMVVEDNETNLFLVKTILSKLDIHPIVARNGAEAVDLFDTYKPDLIFMDISMPVMNGFDATRQIRKHETAKGLDPSHIVGLTAHSRAGDKQACLEVGMNDHLAKPISVSAFKNIIFDNAAQQETNPPSSYAV</sequence>
<feature type="transmembrane region" description="Helical" evidence="6">
    <location>
        <begin position="16"/>
        <end position="35"/>
    </location>
</feature>
<feature type="domain" description="Response regulatory" evidence="8">
    <location>
        <begin position="526"/>
        <end position="647"/>
    </location>
</feature>
<accession>A0ABX2INU8</accession>
<dbReference type="InterPro" id="IPR036097">
    <property type="entry name" value="HisK_dim/P_sf"/>
</dbReference>
<dbReference type="PROSITE" id="PS50109">
    <property type="entry name" value="HIS_KIN"/>
    <property type="match status" value="1"/>
</dbReference>
<dbReference type="InterPro" id="IPR001789">
    <property type="entry name" value="Sig_transdc_resp-reg_receiver"/>
</dbReference>
<keyword evidence="6" id="KW-0812">Transmembrane</keyword>
<keyword evidence="10" id="KW-1185">Reference proteome</keyword>
<name>A0ABX2INU8_9RHOB</name>
<dbReference type="Pfam" id="PF00072">
    <property type="entry name" value="Response_reg"/>
    <property type="match status" value="2"/>
</dbReference>
<dbReference type="InterPro" id="IPR003594">
    <property type="entry name" value="HATPase_dom"/>
</dbReference>
<dbReference type="SUPFAM" id="SSF55874">
    <property type="entry name" value="ATPase domain of HSP90 chaperone/DNA topoisomerase II/histidine kinase"/>
    <property type="match status" value="1"/>
</dbReference>
<proteinExistence type="predicted"/>
<dbReference type="SMART" id="SM00387">
    <property type="entry name" value="HATPase_c"/>
    <property type="match status" value="1"/>
</dbReference>
<evidence type="ECO:0000256" key="4">
    <source>
        <dbReference type="ARBA" id="ARBA00023012"/>
    </source>
</evidence>
<evidence type="ECO:0000256" key="6">
    <source>
        <dbReference type="SAM" id="Phobius"/>
    </source>
</evidence>
<dbReference type="InterPro" id="IPR005467">
    <property type="entry name" value="His_kinase_dom"/>
</dbReference>
<evidence type="ECO:0000256" key="1">
    <source>
        <dbReference type="ARBA" id="ARBA00000085"/>
    </source>
</evidence>
<dbReference type="EC" id="2.7.13.3" evidence="2"/>
<dbReference type="Pfam" id="PF02518">
    <property type="entry name" value="HATPase_c"/>
    <property type="match status" value="1"/>
</dbReference>
<dbReference type="Gene3D" id="3.40.50.2300">
    <property type="match status" value="2"/>
</dbReference>
<dbReference type="EMBL" id="JABUFE010000001">
    <property type="protein sequence ID" value="NSX53651.1"/>
    <property type="molecule type" value="Genomic_DNA"/>
</dbReference>
<evidence type="ECO:0000259" key="7">
    <source>
        <dbReference type="PROSITE" id="PS50109"/>
    </source>
</evidence>
<keyword evidence="4" id="KW-0902">Two-component regulatory system</keyword>
<evidence type="ECO:0000313" key="10">
    <source>
        <dbReference type="Proteomes" id="UP000777935"/>
    </source>
</evidence>
<reference evidence="9 10" key="1">
    <citation type="submission" date="2020-06" db="EMBL/GenBank/DDBJ databases">
        <title>Sulfitobacter algicola sp. nov., isolated from green algae.</title>
        <authorList>
            <person name="Wang C."/>
        </authorList>
    </citation>
    <scope>NUCLEOTIDE SEQUENCE [LARGE SCALE GENOMIC DNA]</scope>
    <source>
        <strain evidence="9 10">1151</strain>
    </source>
</reference>
<feature type="domain" description="Histidine kinase" evidence="7">
    <location>
        <begin position="285"/>
        <end position="506"/>
    </location>
</feature>
<gene>
    <name evidence="9" type="ORF">HRQ87_02450</name>
</gene>
<dbReference type="InterPro" id="IPR036890">
    <property type="entry name" value="HATPase_C_sf"/>
</dbReference>
<evidence type="ECO:0000256" key="3">
    <source>
        <dbReference type="ARBA" id="ARBA00022553"/>
    </source>
</evidence>
<dbReference type="Gene3D" id="3.30.565.10">
    <property type="entry name" value="Histidine kinase-like ATPase, C-terminal domain"/>
    <property type="match status" value="1"/>
</dbReference>
<dbReference type="CDD" id="cd00082">
    <property type="entry name" value="HisKA"/>
    <property type="match status" value="1"/>
</dbReference>
<dbReference type="CDD" id="cd00156">
    <property type="entry name" value="REC"/>
    <property type="match status" value="1"/>
</dbReference>
<dbReference type="SMART" id="SM00388">
    <property type="entry name" value="HisKA"/>
    <property type="match status" value="1"/>
</dbReference>
<dbReference type="SUPFAM" id="SSF52172">
    <property type="entry name" value="CheY-like"/>
    <property type="match status" value="2"/>
</dbReference>
<keyword evidence="6" id="KW-0472">Membrane</keyword>
<keyword evidence="6" id="KW-1133">Transmembrane helix</keyword>
<dbReference type="CDD" id="cd16922">
    <property type="entry name" value="HATPase_EvgS-ArcB-TorS-like"/>
    <property type="match status" value="1"/>
</dbReference>
<dbReference type="Pfam" id="PF00512">
    <property type="entry name" value="HisKA"/>
    <property type="match status" value="1"/>
</dbReference>
<organism evidence="9 10">
    <name type="scientific">Parasulfitobacter algicola</name>
    <dbReference type="NCBI Taxonomy" id="2614809"/>
    <lineage>
        <taxon>Bacteria</taxon>
        <taxon>Pseudomonadati</taxon>
        <taxon>Pseudomonadota</taxon>
        <taxon>Alphaproteobacteria</taxon>
        <taxon>Rhodobacterales</taxon>
        <taxon>Roseobacteraceae</taxon>
        <taxon>Parasulfitobacter</taxon>
    </lineage>
</organism>
<dbReference type="PANTHER" id="PTHR45339:SF1">
    <property type="entry name" value="HYBRID SIGNAL TRANSDUCTION HISTIDINE KINASE J"/>
    <property type="match status" value="1"/>
</dbReference>
<feature type="domain" description="Response regulatory" evidence="8">
    <location>
        <begin position="691"/>
        <end position="810"/>
    </location>
</feature>
<keyword evidence="3 5" id="KW-0597">Phosphoprotein</keyword>
<evidence type="ECO:0000256" key="5">
    <source>
        <dbReference type="PROSITE-ProRule" id="PRU00169"/>
    </source>
</evidence>
<dbReference type="PANTHER" id="PTHR45339">
    <property type="entry name" value="HYBRID SIGNAL TRANSDUCTION HISTIDINE KINASE J"/>
    <property type="match status" value="1"/>
</dbReference>
<dbReference type="RefSeq" id="WP_174134839.1">
    <property type="nucleotide sequence ID" value="NZ_JABUFE010000001.1"/>
</dbReference>
<feature type="modified residue" description="4-aspartylphosphate" evidence="5">
    <location>
        <position position="740"/>
    </location>
</feature>